<gene>
    <name evidence="3" type="ORF">ABB55_09375</name>
</gene>
<dbReference type="SUPFAM" id="SSF55008">
    <property type="entry name" value="HMA, heavy metal-associated domain"/>
    <property type="match status" value="1"/>
</dbReference>
<name>A0A0P6VSK3_9HYPH</name>
<reference evidence="3 4" key="1">
    <citation type="submission" date="2015-09" db="EMBL/GenBank/DDBJ databases">
        <authorList>
            <person name="Jackson K.R."/>
            <person name="Lunt B.L."/>
            <person name="Fisher J.N.B."/>
            <person name="Gardner A.V."/>
            <person name="Bailey M.E."/>
            <person name="Deus L.M."/>
            <person name="Earl A.S."/>
            <person name="Gibby P.D."/>
            <person name="Hartmann K.A."/>
            <person name="Liu J.E."/>
            <person name="Manci A.M."/>
            <person name="Nielsen D.A."/>
            <person name="Solomon M.B."/>
            <person name="Breakwell D.P."/>
            <person name="Burnett S.H."/>
            <person name="Grose J.H."/>
        </authorList>
    </citation>
    <scope>NUCLEOTIDE SEQUENCE [LARGE SCALE GENOMIC DNA]</scope>
    <source>
        <strain evidence="3 4">16</strain>
    </source>
</reference>
<evidence type="ECO:0000313" key="3">
    <source>
        <dbReference type="EMBL" id="KPL55774.1"/>
    </source>
</evidence>
<comment type="caution">
    <text evidence="3">The sequence shown here is derived from an EMBL/GenBank/DDBJ whole genome shotgun (WGS) entry which is preliminary data.</text>
</comment>
<organism evidence="3 4">
    <name type="scientific">Prosthecodimorpha hirschii</name>
    <dbReference type="NCBI Taxonomy" id="665126"/>
    <lineage>
        <taxon>Bacteria</taxon>
        <taxon>Pseudomonadati</taxon>
        <taxon>Pseudomonadota</taxon>
        <taxon>Alphaproteobacteria</taxon>
        <taxon>Hyphomicrobiales</taxon>
        <taxon>Ancalomicrobiaceae</taxon>
        <taxon>Prosthecodimorpha</taxon>
    </lineage>
</organism>
<dbReference type="RefSeq" id="WP_054361941.1">
    <property type="nucleotide sequence ID" value="NZ_JAPCYQ010000001.1"/>
</dbReference>
<accession>A0A0P6VSK3</accession>
<evidence type="ECO:0000256" key="1">
    <source>
        <dbReference type="ARBA" id="ARBA00022723"/>
    </source>
</evidence>
<evidence type="ECO:0000313" key="4">
    <source>
        <dbReference type="Proteomes" id="UP000048984"/>
    </source>
</evidence>
<dbReference type="STRING" id="665126.ABB55_09375"/>
<feature type="domain" description="HMA" evidence="2">
    <location>
        <begin position="1"/>
        <end position="63"/>
    </location>
</feature>
<keyword evidence="1" id="KW-0479">Metal-binding</keyword>
<dbReference type="PROSITE" id="PS01047">
    <property type="entry name" value="HMA_1"/>
    <property type="match status" value="1"/>
</dbReference>
<dbReference type="AlphaFoldDB" id="A0A0P6VSK3"/>
<dbReference type="EMBL" id="LJYW01000001">
    <property type="protein sequence ID" value="KPL55774.1"/>
    <property type="molecule type" value="Genomic_DNA"/>
</dbReference>
<evidence type="ECO:0000259" key="2">
    <source>
        <dbReference type="PROSITE" id="PS50846"/>
    </source>
</evidence>
<keyword evidence="4" id="KW-1185">Reference proteome</keyword>
<dbReference type="InterPro" id="IPR036163">
    <property type="entry name" value="HMA_dom_sf"/>
</dbReference>
<protein>
    <recommendedName>
        <fullName evidence="2">HMA domain-containing protein</fullName>
    </recommendedName>
</protein>
<dbReference type="InterPro" id="IPR006121">
    <property type="entry name" value="HMA_dom"/>
</dbReference>
<dbReference type="PROSITE" id="PS50846">
    <property type="entry name" value="HMA_2"/>
    <property type="match status" value="1"/>
</dbReference>
<dbReference type="CDD" id="cd00371">
    <property type="entry name" value="HMA"/>
    <property type="match status" value="1"/>
</dbReference>
<proteinExistence type="predicted"/>
<sequence>MITLKVEGMTCMGCVRSVEKAVGRADPGARVEIDLPSGKVAIDSATPRETFVAAIEDAGYDVAA</sequence>
<dbReference type="GO" id="GO:0046872">
    <property type="term" value="F:metal ion binding"/>
    <property type="evidence" value="ECO:0007669"/>
    <property type="project" value="UniProtKB-KW"/>
</dbReference>
<dbReference type="Proteomes" id="UP000048984">
    <property type="component" value="Unassembled WGS sequence"/>
</dbReference>
<dbReference type="Gene3D" id="3.30.70.100">
    <property type="match status" value="1"/>
</dbReference>
<reference evidence="3 4" key="2">
    <citation type="submission" date="2015-10" db="EMBL/GenBank/DDBJ databases">
        <title>Draft Genome Sequence of Prosthecomicrobium hirschii ATCC 27832.</title>
        <authorList>
            <person name="Daniel J."/>
            <person name="Givan S.A."/>
            <person name="Brun Y.V."/>
            <person name="Brown P.J."/>
        </authorList>
    </citation>
    <scope>NUCLEOTIDE SEQUENCE [LARGE SCALE GENOMIC DNA]</scope>
    <source>
        <strain evidence="3 4">16</strain>
    </source>
</reference>
<dbReference type="Pfam" id="PF00403">
    <property type="entry name" value="HMA"/>
    <property type="match status" value="1"/>
</dbReference>
<dbReference type="InterPro" id="IPR017969">
    <property type="entry name" value="Heavy-metal-associated_CS"/>
</dbReference>